<evidence type="ECO:0000313" key="17">
    <source>
        <dbReference type="Proteomes" id="UP000472240"/>
    </source>
</evidence>
<dbReference type="RefSeq" id="XP_032990636.1">
    <property type="nucleotide sequence ID" value="XM_033134745.1"/>
</dbReference>
<keyword evidence="4" id="KW-0732">Signal</keyword>
<feature type="region of interest" description="Disordered" evidence="12">
    <location>
        <begin position="1"/>
        <end position="37"/>
    </location>
</feature>
<feature type="domain" description="Death" evidence="14">
    <location>
        <begin position="375"/>
        <end position="444"/>
    </location>
</feature>
<dbReference type="FunCoup" id="A0A671EIU0">
    <property type="interactions" value="31"/>
</dbReference>
<dbReference type="Pfam" id="PF00531">
    <property type="entry name" value="Death"/>
    <property type="match status" value="1"/>
</dbReference>
<keyword evidence="10" id="KW-0325">Glycoprotein</keyword>
<dbReference type="GO" id="GO:0045569">
    <property type="term" value="F:TRAIL binding"/>
    <property type="evidence" value="ECO:0007669"/>
    <property type="project" value="InterPro"/>
</dbReference>
<feature type="transmembrane region" description="Helical" evidence="13">
    <location>
        <begin position="52"/>
        <end position="70"/>
    </location>
</feature>
<dbReference type="GO" id="GO:0043065">
    <property type="term" value="P:positive regulation of apoptotic process"/>
    <property type="evidence" value="ECO:0007669"/>
    <property type="project" value="TreeGrafter"/>
</dbReference>
<feature type="domain" description="TNFR-Cys" evidence="15">
    <location>
        <begin position="110"/>
        <end position="151"/>
    </location>
</feature>
<gene>
    <name evidence="16" type="primary">TNFRSF10B</name>
</gene>
<dbReference type="PANTHER" id="PTHR46330">
    <property type="entry name" value="TUMOR NECROSIS FACTOR RECEPTOR SUPERFAMILY MEMBER 10B"/>
    <property type="match status" value="1"/>
</dbReference>
<evidence type="ECO:0000256" key="6">
    <source>
        <dbReference type="ARBA" id="ARBA00022989"/>
    </source>
</evidence>
<dbReference type="AlphaFoldDB" id="A0A671EIU0"/>
<dbReference type="PROSITE" id="PS50017">
    <property type="entry name" value="DEATH_DOMAIN"/>
    <property type="match status" value="1"/>
</dbReference>
<dbReference type="Gene3D" id="2.10.50.10">
    <property type="entry name" value="Tumor Necrosis Factor Receptor, subunit A, domain 2"/>
    <property type="match status" value="3"/>
</dbReference>
<feature type="region of interest" description="Disordered" evidence="12">
    <location>
        <begin position="203"/>
        <end position="227"/>
    </location>
</feature>
<dbReference type="FunFam" id="1.10.533.10:FF:000043">
    <property type="entry name" value="Tumor necrosis factor receptor superfamily member 10A"/>
    <property type="match status" value="1"/>
</dbReference>
<evidence type="ECO:0000256" key="7">
    <source>
        <dbReference type="ARBA" id="ARBA00023136"/>
    </source>
</evidence>
<feature type="domain" description="TNFR-Cys" evidence="15">
    <location>
        <begin position="152"/>
        <end position="192"/>
    </location>
</feature>
<dbReference type="GO" id="GO:0005886">
    <property type="term" value="C:plasma membrane"/>
    <property type="evidence" value="ECO:0007669"/>
    <property type="project" value="UniProtKB-ARBA"/>
</dbReference>
<reference evidence="16" key="4">
    <citation type="submission" date="2025-08" db="UniProtKB">
        <authorList>
            <consortium name="Ensembl"/>
        </authorList>
    </citation>
    <scope>IDENTIFICATION</scope>
</reference>
<keyword evidence="5" id="KW-0677">Repeat</keyword>
<comment type="caution">
    <text evidence="11">Lacks conserved residue(s) required for the propagation of feature annotation.</text>
</comment>
<feature type="disulfide bond" evidence="11">
    <location>
        <begin position="130"/>
        <end position="143"/>
    </location>
</feature>
<dbReference type="FunFam" id="2.10.50.10:FF:000016">
    <property type="entry name" value="Tumor necrosis factor receptor superfamily member 10B"/>
    <property type="match status" value="1"/>
</dbReference>
<protein>
    <recommendedName>
        <fullName evidence="18">TNF receptor superfamily member 10b</fullName>
    </recommendedName>
</protein>
<dbReference type="GO" id="GO:0071260">
    <property type="term" value="P:cellular response to mechanical stimulus"/>
    <property type="evidence" value="ECO:0007669"/>
    <property type="project" value="UniProtKB-ARBA"/>
</dbReference>
<dbReference type="Gene3D" id="1.10.533.10">
    <property type="entry name" value="Death Domain, Fas"/>
    <property type="match status" value="1"/>
</dbReference>
<evidence type="ECO:0000256" key="13">
    <source>
        <dbReference type="SAM" id="Phobius"/>
    </source>
</evidence>
<dbReference type="InterPro" id="IPR020465">
    <property type="entry name" value="TNFR_10"/>
</dbReference>
<reference evidence="16 17" key="2">
    <citation type="journal article" date="2018" name="Annu Rev Anim Biosci">
        <title>Bat Biology, Genomes, and the Bat1K Project: To Generate Chromosome-Level Genomes for All Living Bat Species.</title>
        <authorList>
            <person name="Teeling E.C."/>
            <person name="Vernes S.C."/>
            <person name="Davalos L.M."/>
            <person name="Ray D.A."/>
            <person name="Gilbert M.T.P."/>
            <person name="Myers E."/>
        </authorList>
    </citation>
    <scope>NUCLEOTIDE SEQUENCE</scope>
</reference>
<evidence type="ECO:0000256" key="10">
    <source>
        <dbReference type="ARBA" id="ARBA00023180"/>
    </source>
</evidence>
<dbReference type="PRINTS" id="PR01956">
    <property type="entry name" value="TNFACTORR10"/>
</dbReference>
<feature type="compositionally biased region" description="Low complexity" evidence="12">
    <location>
        <begin position="19"/>
        <end position="29"/>
    </location>
</feature>
<dbReference type="SUPFAM" id="SSF47986">
    <property type="entry name" value="DEATH domain"/>
    <property type="match status" value="1"/>
</dbReference>
<dbReference type="CDD" id="cd08315">
    <property type="entry name" value="Death_TRAILR_DR4_DR5"/>
    <property type="match status" value="1"/>
</dbReference>
<dbReference type="InterPro" id="IPR034024">
    <property type="entry name" value="TNFRSF10_N"/>
</dbReference>
<evidence type="ECO:0000256" key="9">
    <source>
        <dbReference type="ARBA" id="ARBA00023170"/>
    </source>
</evidence>
<dbReference type="InterPro" id="IPR000488">
    <property type="entry name" value="Death_dom"/>
</dbReference>
<dbReference type="Pfam" id="PF00020">
    <property type="entry name" value="TNFR_c6"/>
    <property type="match status" value="2"/>
</dbReference>
<evidence type="ECO:0000256" key="3">
    <source>
        <dbReference type="ARBA" id="ARBA00022703"/>
    </source>
</evidence>
<name>A0A671EIU0_RHIFE</name>
<accession>A0A671EIU0</accession>
<dbReference type="GeneTree" id="ENSGT00940000162957"/>
<organism evidence="16 17">
    <name type="scientific">Rhinolophus ferrumequinum</name>
    <name type="common">Greater horseshoe bat</name>
    <dbReference type="NCBI Taxonomy" id="59479"/>
    <lineage>
        <taxon>Eukaryota</taxon>
        <taxon>Metazoa</taxon>
        <taxon>Chordata</taxon>
        <taxon>Craniata</taxon>
        <taxon>Vertebrata</taxon>
        <taxon>Euteleostomi</taxon>
        <taxon>Mammalia</taxon>
        <taxon>Eutheria</taxon>
        <taxon>Laurasiatheria</taxon>
        <taxon>Chiroptera</taxon>
        <taxon>Yinpterochiroptera</taxon>
        <taxon>Rhinolophoidea</taxon>
        <taxon>Rhinolophidae</taxon>
        <taxon>Rhinolophinae</taxon>
        <taxon>Rhinolophus</taxon>
    </lineage>
</organism>
<sequence length="462" mass="50050">MKTLSEPGSPPDGTEQRGHSALAASGAGPPRSPAPMHTARGARLPLWGPGPYIFLVFALLWPVFNASAVTTGQERDHRQLAGLQKWKHSLSDRWCPPGSHVSEDGEKCINCTNGVDYTIAWNKLLSCLPCTICKSGQEETVPCTRIKNTQCQCKPGTFLGEDSPEFCQKCSTGCPDGMVEAEPCTPWSNLKCVKQGSGTQAIGEAPVPGEPVTTSLGPRTTPSASSGSSQLVLGIVLGTMCVLVVLLLSVYACCHWRCIRQACGVDPECMNTVIFRLWCPPKGPGVLDNSRNEIISNRSSLSTQACEQELGHQEPAELERVLIQSPVEAERLLGLGGAEGSQVRRRLLIPANGTDPIESLRLFFDYFTNIVPFTSWNPLMRLLGLNDNDIYVARAQVWNPREALYEMLVTWLSHKGRAASVNTLLDALETLGERHAKELIQDHLVGSGKYVYEEGGAGSAPS</sequence>
<dbReference type="Ensembl" id="ENSRFET00010014193.1">
    <property type="protein sequence ID" value="ENSRFEP00010012970.1"/>
    <property type="gene ID" value="ENSRFEG00010008806.1"/>
</dbReference>
<dbReference type="SUPFAM" id="SSF57586">
    <property type="entry name" value="TNF receptor-like"/>
    <property type="match status" value="2"/>
</dbReference>
<dbReference type="SMART" id="SM00005">
    <property type="entry name" value="DEATH"/>
    <property type="match status" value="1"/>
</dbReference>
<proteinExistence type="predicted"/>
<keyword evidence="7 13" id="KW-0472">Membrane</keyword>
<evidence type="ECO:0000256" key="2">
    <source>
        <dbReference type="ARBA" id="ARBA00022692"/>
    </source>
</evidence>
<dbReference type="CTD" id="8795"/>
<dbReference type="InterPro" id="IPR034029">
    <property type="entry name" value="TNFRSF10A/B_death"/>
</dbReference>
<keyword evidence="9" id="KW-0675">Receptor</keyword>
<dbReference type="InterPro" id="IPR001368">
    <property type="entry name" value="TNFR/NGFR_Cys_rich_reg"/>
</dbReference>
<feature type="repeat" description="TNFR-Cys" evidence="11">
    <location>
        <begin position="152"/>
        <end position="192"/>
    </location>
</feature>
<dbReference type="InterPro" id="IPR011029">
    <property type="entry name" value="DEATH-like_dom_sf"/>
</dbReference>
<keyword evidence="6 13" id="KW-1133">Transmembrane helix</keyword>
<dbReference type="GO" id="GO:0009986">
    <property type="term" value="C:cell surface"/>
    <property type="evidence" value="ECO:0007669"/>
    <property type="project" value="TreeGrafter"/>
</dbReference>
<dbReference type="GO" id="GO:0036462">
    <property type="term" value="P:TRAIL-activated apoptotic signaling pathway"/>
    <property type="evidence" value="ECO:0007669"/>
    <property type="project" value="TreeGrafter"/>
</dbReference>
<dbReference type="Proteomes" id="UP000472240">
    <property type="component" value="Chromosome 18"/>
</dbReference>
<reference evidence="17" key="3">
    <citation type="submission" date="2018-12" db="EMBL/GenBank/DDBJ databases">
        <title>G10K-VGP greater horseshoe bat female genome, primary haplotype.</title>
        <authorList>
            <person name="Teeling E."/>
            <person name="Myers G."/>
            <person name="Vernes S."/>
            <person name="Pippel M."/>
            <person name="Winkler S."/>
            <person name="Fedrigo O."/>
            <person name="Rhie A."/>
            <person name="Koren S."/>
            <person name="Phillippy A."/>
            <person name="Lewin H."/>
            <person name="Damas J."/>
            <person name="Howe K."/>
            <person name="Mountcastle J."/>
            <person name="Jarvis E.D."/>
        </authorList>
    </citation>
    <scope>NUCLEOTIDE SEQUENCE [LARGE SCALE GENOMIC DNA]</scope>
</reference>
<evidence type="ECO:0000256" key="8">
    <source>
        <dbReference type="ARBA" id="ARBA00023157"/>
    </source>
</evidence>
<dbReference type="InterPro" id="IPR052491">
    <property type="entry name" value="TNFRSF10"/>
</dbReference>
<dbReference type="InParanoid" id="A0A671EIU0"/>
<feature type="disulfide bond" evidence="11">
    <location>
        <begin position="133"/>
        <end position="151"/>
    </location>
</feature>
<evidence type="ECO:0000313" key="16">
    <source>
        <dbReference type="Ensembl" id="ENSRFEP00010012970.1"/>
    </source>
</evidence>
<evidence type="ECO:0000256" key="11">
    <source>
        <dbReference type="PROSITE-ProRule" id="PRU00206"/>
    </source>
</evidence>
<dbReference type="FunFam" id="2.10.50.10:FF:000004">
    <property type="entry name" value="Tumor necrosis factor receptor superfamily member 6"/>
    <property type="match status" value="1"/>
</dbReference>
<evidence type="ECO:0000256" key="5">
    <source>
        <dbReference type="ARBA" id="ARBA00022737"/>
    </source>
</evidence>
<evidence type="ECO:0000256" key="1">
    <source>
        <dbReference type="ARBA" id="ARBA00004479"/>
    </source>
</evidence>
<feature type="transmembrane region" description="Helical" evidence="13">
    <location>
        <begin position="231"/>
        <end position="252"/>
    </location>
</feature>
<dbReference type="OMA" id="ENQQYPH"/>
<evidence type="ECO:0000256" key="12">
    <source>
        <dbReference type="SAM" id="MobiDB-lite"/>
    </source>
</evidence>
<dbReference type="CDD" id="cd10580">
    <property type="entry name" value="TNFRSF10"/>
    <property type="match status" value="1"/>
</dbReference>
<feature type="compositionally biased region" description="Polar residues" evidence="12">
    <location>
        <begin position="212"/>
        <end position="227"/>
    </location>
</feature>
<dbReference type="SMART" id="SM00208">
    <property type="entry name" value="TNFR"/>
    <property type="match status" value="2"/>
</dbReference>
<dbReference type="KEGG" id="rfq:117038097"/>
<evidence type="ECO:0000259" key="14">
    <source>
        <dbReference type="PROSITE" id="PS50017"/>
    </source>
</evidence>
<keyword evidence="17" id="KW-1185">Reference proteome</keyword>
<keyword evidence="2 13" id="KW-0812">Transmembrane</keyword>
<dbReference type="OrthoDB" id="9417953at2759"/>
<evidence type="ECO:0000259" key="15">
    <source>
        <dbReference type="PROSITE" id="PS50050"/>
    </source>
</evidence>
<reference evidence="16 17" key="1">
    <citation type="journal article" date="2015" name="Annu Rev Anim Biosci">
        <title>The Genome 10K Project: a way forward.</title>
        <authorList>
            <person name="Koepfli K.P."/>
            <person name="Paten B."/>
            <person name="O'Brien S.J."/>
            <person name="Koepfli K.P."/>
            <person name="Paten B."/>
            <person name="Antunes A."/>
            <person name="Belov K."/>
            <person name="Bustamante C."/>
            <person name="Castoe T.A."/>
            <person name="Clawson H."/>
            <person name="Crawford A.J."/>
            <person name="Diekhans M."/>
            <person name="Distel D."/>
            <person name="Durbin R."/>
            <person name="Earl D."/>
            <person name="Fujita M.K."/>
            <person name="Gamble T."/>
            <person name="Georges A."/>
            <person name="Gemmell N."/>
            <person name="Gilbert M.T."/>
            <person name="Graves J.M."/>
            <person name="Green R.E."/>
            <person name="Hickey G."/>
            <person name="Jarvis E.D."/>
            <person name="Johnson W."/>
            <person name="Komissarov A."/>
            <person name="Korf I."/>
            <person name="Kuhn R."/>
            <person name="Larkin D.M."/>
            <person name="Lewin H."/>
            <person name="Lopez J.V."/>
            <person name="Ma J."/>
            <person name="Marques-Bonet T."/>
            <person name="Miller W."/>
            <person name="Murphy R."/>
            <person name="Pevzner P."/>
            <person name="Shapiro B."/>
            <person name="Steiner C."/>
            <person name="Tamazian G."/>
            <person name="Venkatesh B."/>
            <person name="Wang J."/>
            <person name="Wayne R."/>
            <person name="Wiley E."/>
            <person name="Yang H."/>
            <person name="Zhang G."/>
            <person name="Haussler D."/>
            <person name="Ryder O."/>
            <person name="O'Brien S.J."/>
        </authorList>
    </citation>
    <scope>NUCLEOTIDE SEQUENCE</scope>
</reference>
<dbReference type="GeneID" id="117038097"/>
<dbReference type="PANTHER" id="PTHR46330:SF1">
    <property type="entry name" value="TUMOR NECROSIS FACTOR RECEPTOR SUPERFAMILY MEMBER 10B"/>
    <property type="match status" value="1"/>
</dbReference>
<evidence type="ECO:0000256" key="4">
    <source>
        <dbReference type="ARBA" id="ARBA00022729"/>
    </source>
</evidence>
<feature type="repeat" description="TNFR-Cys" evidence="11">
    <location>
        <begin position="110"/>
        <end position="151"/>
    </location>
</feature>
<dbReference type="GO" id="GO:0005035">
    <property type="term" value="F:death receptor activity"/>
    <property type="evidence" value="ECO:0007669"/>
    <property type="project" value="UniProtKB-ARBA"/>
</dbReference>
<keyword evidence="8 11" id="KW-1015">Disulfide bond</keyword>
<comment type="subcellular location">
    <subcellularLocation>
        <location evidence="1">Membrane</location>
        <topology evidence="1">Single-pass type I membrane protein</topology>
    </subcellularLocation>
</comment>
<keyword evidence="3" id="KW-0053">Apoptosis</keyword>
<dbReference type="PROSITE" id="PS50050">
    <property type="entry name" value="TNFR_NGFR_2"/>
    <property type="match status" value="2"/>
</dbReference>
<feature type="disulfide bond" evidence="11">
    <location>
        <begin position="174"/>
        <end position="192"/>
    </location>
</feature>
<reference evidence="16" key="5">
    <citation type="submission" date="2025-09" db="UniProtKB">
        <authorList>
            <consortium name="Ensembl"/>
        </authorList>
    </citation>
    <scope>IDENTIFICATION</scope>
</reference>
<evidence type="ECO:0008006" key="18">
    <source>
        <dbReference type="Google" id="ProtNLM"/>
    </source>
</evidence>